<protein>
    <submittedName>
        <fullName evidence="1">Uncharacterized protein</fullName>
    </submittedName>
</protein>
<name>A0A4Q8LHL9_9GAMM</name>
<evidence type="ECO:0000313" key="2">
    <source>
        <dbReference type="Proteomes" id="UP000291286"/>
    </source>
</evidence>
<evidence type="ECO:0000313" key="1">
    <source>
        <dbReference type="EMBL" id="TAA29022.1"/>
    </source>
</evidence>
<dbReference type="AlphaFoldDB" id="A0A4Q8LHL9"/>
<proteinExistence type="predicted"/>
<dbReference type="Proteomes" id="UP000291286">
    <property type="component" value="Unassembled WGS sequence"/>
</dbReference>
<sequence>MTPLTTPDGRYLIVRGRLWRTTNPGLSEQERQRLVHELMDARRAVKAAKANVNEKALAAARRAVDSAKRGLGERGPVWWTDGERDWNRCLVKNSPYAGWFGNLAEGGVQQGRL</sequence>
<dbReference type="RefSeq" id="WP_130519079.1">
    <property type="nucleotide sequence ID" value="NZ_SHMB01000004.1"/>
</dbReference>
<comment type="caution">
    <text evidence="1">The sequence shown here is derived from an EMBL/GenBank/DDBJ whole genome shotgun (WGS) entry which is preliminary data.</text>
</comment>
<dbReference type="EMBL" id="SHMB01000004">
    <property type="protein sequence ID" value="TAA29022.1"/>
    <property type="molecule type" value="Genomic_DNA"/>
</dbReference>
<gene>
    <name evidence="1" type="ORF">EA661_12080</name>
</gene>
<organism evidence="1 2">
    <name type="scientific">Pseudoxanthomonas winnipegensis</name>
    <dbReference type="NCBI Taxonomy" id="2480810"/>
    <lineage>
        <taxon>Bacteria</taxon>
        <taxon>Pseudomonadati</taxon>
        <taxon>Pseudomonadota</taxon>
        <taxon>Gammaproteobacteria</taxon>
        <taxon>Lysobacterales</taxon>
        <taxon>Lysobacteraceae</taxon>
        <taxon>Pseudoxanthomonas</taxon>
    </lineage>
</organism>
<accession>A0A4Q8LHL9</accession>
<reference evidence="1 2" key="1">
    <citation type="submission" date="2019-02" db="EMBL/GenBank/DDBJ databases">
        <title>WGS of Pseudoxanthomonas species novum from clinical isolates.</title>
        <authorList>
            <person name="Bernier A.-M."/>
            <person name="Bernard K."/>
            <person name="Vachon A."/>
        </authorList>
    </citation>
    <scope>NUCLEOTIDE SEQUENCE [LARGE SCALE GENOMIC DNA]</scope>
    <source>
        <strain evidence="1 2">NML171202</strain>
    </source>
</reference>